<evidence type="ECO:0000313" key="2">
    <source>
        <dbReference type="Proteomes" id="UP001189429"/>
    </source>
</evidence>
<organism evidence="1 2">
    <name type="scientific">Prorocentrum cordatum</name>
    <dbReference type="NCBI Taxonomy" id="2364126"/>
    <lineage>
        <taxon>Eukaryota</taxon>
        <taxon>Sar</taxon>
        <taxon>Alveolata</taxon>
        <taxon>Dinophyceae</taxon>
        <taxon>Prorocentrales</taxon>
        <taxon>Prorocentraceae</taxon>
        <taxon>Prorocentrum</taxon>
    </lineage>
</organism>
<evidence type="ECO:0000313" key="1">
    <source>
        <dbReference type="EMBL" id="CAK0855336.1"/>
    </source>
</evidence>
<protein>
    <submittedName>
        <fullName evidence="1">Uncharacterized protein</fullName>
    </submittedName>
</protein>
<accession>A0ABN9U8N9</accession>
<name>A0ABN9U8N9_9DINO</name>
<reference evidence="1" key="1">
    <citation type="submission" date="2023-10" db="EMBL/GenBank/DDBJ databases">
        <authorList>
            <person name="Chen Y."/>
            <person name="Shah S."/>
            <person name="Dougan E. K."/>
            <person name="Thang M."/>
            <person name="Chan C."/>
        </authorList>
    </citation>
    <scope>NUCLEOTIDE SEQUENCE [LARGE SCALE GENOMIC DNA]</scope>
</reference>
<dbReference type="EMBL" id="CAUYUJ010015544">
    <property type="protein sequence ID" value="CAK0855336.1"/>
    <property type="molecule type" value="Genomic_DNA"/>
</dbReference>
<sequence>MVWATFNISFMPRWADPWWEVMGYDVGPLTEEIGTTLLGILAEASSPPHMDLSVDEIEDALGIPSVTWPFGLRSLFQYWSLLLNLVQERWANVGSLEGFLVATAYNPVGYFEPPATSPTTPPSP</sequence>
<comment type="caution">
    <text evidence="1">The sequence shown here is derived from an EMBL/GenBank/DDBJ whole genome shotgun (WGS) entry which is preliminary data.</text>
</comment>
<dbReference type="Proteomes" id="UP001189429">
    <property type="component" value="Unassembled WGS sequence"/>
</dbReference>
<gene>
    <name evidence="1" type="ORF">PCOR1329_LOCUS46111</name>
</gene>
<proteinExistence type="predicted"/>
<keyword evidence="2" id="KW-1185">Reference proteome</keyword>